<dbReference type="Proteomes" id="UP000836404">
    <property type="component" value="Unassembled WGS sequence"/>
</dbReference>
<gene>
    <name evidence="2" type="ORF">JKILLFL_G7259</name>
</gene>
<feature type="compositionally biased region" description="Low complexity" evidence="1">
    <location>
        <begin position="8"/>
        <end position="42"/>
    </location>
</feature>
<evidence type="ECO:0000313" key="2">
    <source>
        <dbReference type="EMBL" id="CAD6949356.1"/>
    </source>
</evidence>
<evidence type="ECO:0000313" key="3">
    <source>
        <dbReference type="Proteomes" id="UP000836404"/>
    </source>
</evidence>
<keyword evidence="3" id="KW-1185">Reference proteome</keyword>
<feature type="region of interest" description="Disordered" evidence="1">
    <location>
        <begin position="1"/>
        <end position="51"/>
    </location>
</feature>
<sequence length="51" mass="5436">MHQHAQLPPSTSTTPTFNPFFSHERLSSTTPATSASPRTGSAVGLRPSRLS</sequence>
<name>A0A9N8M0C2_9BASI</name>
<comment type="caution">
    <text evidence="2">The sequence shown here is derived from an EMBL/GenBank/DDBJ whole genome shotgun (WGS) entry which is preliminary data.</text>
</comment>
<accession>A0A9N8M0C2</accession>
<dbReference type="AlphaFoldDB" id="A0A9N8M0C2"/>
<feature type="non-terminal residue" evidence="2">
    <location>
        <position position="1"/>
    </location>
</feature>
<evidence type="ECO:0000256" key="1">
    <source>
        <dbReference type="SAM" id="MobiDB-lite"/>
    </source>
</evidence>
<organism evidence="2 3">
    <name type="scientific">Tilletia laevis</name>
    <dbReference type="NCBI Taxonomy" id="157183"/>
    <lineage>
        <taxon>Eukaryota</taxon>
        <taxon>Fungi</taxon>
        <taxon>Dikarya</taxon>
        <taxon>Basidiomycota</taxon>
        <taxon>Ustilaginomycotina</taxon>
        <taxon>Exobasidiomycetes</taxon>
        <taxon>Tilletiales</taxon>
        <taxon>Tilletiaceae</taxon>
        <taxon>Tilletia</taxon>
    </lineage>
</organism>
<reference evidence="2 3" key="1">
    <citation type="submission" date="2020-10" db="EMBL/GenBank/DDBJ databases">
        <authorList>
            <person name="Sedaghatjoo S."/>
        </authorList>
    </citation>
    <scope>NUCLEOTIDE SEQUENCE [LARGE SCALE GENOMIC DNA]</scope>
    <source>
        <strain evidence="2 3">LLFL</strain>
    </source>
</reference>
<dbReference type="EMBL" id="CAJHJF010005339">
    <property type="protein sequence ID" value="CAD6949356.1"/>
    <property type="molecule type" value="Genomic_DNA"/>
</dbReference>
<proteinExistence type="predicted"/>
<protein>
    <submittedName>
        <fullName evidence="2">Uncharacterized protein</fullName>
    </submittedName>
</protein>